<dbReference type="AlphaFoldDB" id="A0A178VIR4"/>
<dbReference type="ExpressionAtlas" id="A0A178VIR4">
    <property type="expression patterns" value="baseline and differential"/>
</dbReference>
<evidence type="ECO:0000313" key="2">
    <source>
        <dbReference type="Proteomes" id="UP000078284"/>
    </source>
</evidence>
<dbReference type="Proteomes" id="UP000078284">
    <property type="component" value="Chromosome 3"/>
</dbReference>
<accession>A0A178VIR4</accession>
<dbReference type="EMBL" id="LUHQ01000003">
    <property type="protein sequence ID" value="OAP05371.1"/>
    <property type="molecule type" value="Genomic_DNA"/>
</dbReference>
<comment type="caution">
    <text evidence="1">The sequence shown here is derived from an EMBL/GenBank/DDBJ whole genome shotgun (WGS) entry which is preliminary data.</text>
</comment>
<gene>
    <name evidence="1" type="ordered locus">AXX17_At3g19400</name>
</gene>
<proteinExistence type="predicted"/>
<evidence type="ECO:0000313" key="1">
    <source>
        <dbReference type="EMBL" id="OAP05371.1"/>
    </source>
</evidence>
<sequence>MMLPVFRAAVARGLRSSGGKYSSALGAIGLKFKFQFVLFLTKLRIRDQEEASSSSSHPLESASLLAEHRKRHGLYYLSYQKNDIHNDSIDDNNTLNEYPPANEISVDSFNTKKKMNQSKLRPVVVQLDKEDGLKTKGQIQRNFGRQLELFVDCESLELRNLIR</sequence>
<protein>
    <submittedName>
        <fullName evidence="1">Uncharacterized protein</fullName>
    </submittedName>
</protein>
<reference evidence="2" key="1">
    <citation type="journal article" date="2016" name="Proc. Natl. Acad. Sci. U.S.A.">
        <title>Chromosome-level assembly of Arabidopsis thaliana Ler reveals the extent of translocation and inversion polymorphisms.</title>
        <authorList>
            <person name="Zapata L."/>
            <person name="Ding J."/>
            <person name="Willing E.M."/>
            <person name="Hartwig B."/>
            <person name="Bezdan D."/>
            <person name="Jiao W.B."/>
            <person name="Patel V."/>
            <person name="Velikkakam James G."/>
            <person name="Koornneef M."/>
            <person name="Ossowski S."/>
            <person name="Schneeberger K."/>
        </authorList>
    </citation>
    <scope>NUCLEOTIDE SEQUENCE [LARGE SCALE GENOMIC DNA]</scope>
    <source>
        <strain evidence="2">cv. Landsberg erecta</strain>
    </source>
</reference>
<name>A0A178VIR4_ARATH</name>
<organism evidence="1 2">
    <name type="scientific">Arabidopsis thaliana</name>
    <name type="common">Mouse-ear cress</name>
    <dbReference type="NCBI Taxonomy" id="3702"/>
    <lineage>
        <taxon>Eukaryota</taxon>
        <taxon>Viridiplantae</taxon>
        <taxon>Streptophyta</taxon>
        <taxon>Embryophyta</taxon>
        <taxon>Tracheophyta</taxon>
        <taxon>Spermatophyta</taxon>
        <taxon>Magnoliopsida</taxon>
        <taxon>eudicotyledons</taxon>
        <taxon>Gunneridae</taxon>
        <taxon>Pentapetalae</taxon>
        <taxon>rosids</taxon>
        <taxon>malvids</taxon>
        <taxon>Brassicales</taxon>
        <taxon>Brassicaceae</taxon>
        <taxon>Camelineae</taxon>
        <taxon>Arabidopsis</taxon>
    </lineage>
</organism>